<keyword evidence="6" id="KW-0479">Metal-binding</keyword>
<dbReference type="GeneID" id="25409896"/>
<comment type="caution">
    <text evidence="12">Lacks conserved residue(s) required for the propagation of feature annotation.</text>
</comment>
<dbReference type="PANTHER" id="PTHR10848">
    <property type="entry name" value="MEIOTIC RECOMBINATION PROTEIN SPO11"/>
    <property type="match status" value="1"/>
</dbReference>
<dbReference type="EC" id="5.6.2.2" evidence="5"/>
<dbReference type="PROSITE" id="PS52041">
    <property type="entry name" value="TOPO_IIB"/>
    <property type="match status" value="1"/>
</dbReference>
<evidence type="ECO:0000259" key="15">
    <source>
        <dbReference type="Pfam" id="PF21180"/>
    </source>
</evidence>
<evidence type="ECO:0000256" key="13">
    <source>
        <dbReference type="SAM" id="MobiDB-lite"/>
    </source>
</evidence>
<evidence type="ECO:0000259" key="14">
    <source>
        <dbReference type="Pfam" id="PF04406"/>
    </source>
</evidence>
<dbReference type="PRINTS" id="PR01551">
    <property type="entry name" value="SPO11HOMOLOG"/>
</dbReference>
<dbReference type="InterPro" id="IPR036078">
    <property type="entry name" value="Spo11/TopoVI_A_sf"/>
</dbReference>
<proteinExistence type="inferred from homology"/>
<dbReference type="Pfam" id="PF04406">
    <property type="entry name" value="TP6A_N"/>
    <property type="match status" value="1"/>
</dbReference>
<dbReference type="InterPro" id="IPR002815">
    <property type="entry name" value="Spo11/TopoVI_A"/>
</dbReference>
<dbReference type="STRING" id="1043004.A0A074WTD3"/>
<evidence type="ECO:0000256" key="2">
    <source>
        <dbReference type="ARBA" id="ARBA00001946"/>
    </source>
</evidence>
<dbReference type="EMBL" id="KL584706">
    <property type="protein sequence ID" value="KEQ74829.1"/>
    <property type="molecule type" value="Genomic_DNA"/>
</dbReference>
<name>A0A074WTD3_9PEZI</name>
<feature type="domain" description="Topoisomerase 6 subunit A/Spo11 TOPRIM" evidence="15">
    <location>
        <begin position="211"/>
        <end position="378"/>
    </location>
</feature>
<keyword evidence="17" id="KW-1185">Reference proteome</keyword>
<comment type="subcellular location">
    <subcellularLocation>
        <location evidence="3">Nucleus</location>
    </subcellularLocation>
</comment>
<dbReference type="PANTHER" id="PTHR10848:SF0">
    <property type="entry name" value="MEIOTIC RECOMBINATION PROTEIN SPO11"/>
    <property type="match status" value="1"/>
</dbReference>
<dbReference type="Gene3D" id="3.40.1360.10">
    <property type="match status" value="1"/>
</dbReference>
<dbReference type="CDD" id="cd00223">
    <property type="entry name" value="TOPRIM_TopoIIB_SPO"/>
    <property type="match status" value="1"/>
</dbReference>
<keyword evidence="7" id="KW-0460">Magnesium</keyword>
<evidence type="ECO:0000256" key="9">
    <source>
        <dbReference type="ARBA" id="ARBA00023125"/>
    </source>
</evidence>
<feature type="domain" description="Spo11/DNA topoisomerase VI subunit A N-terminal" evidence="14">
    <location>
        <begin position="97"/>
        <end position="161"/>
    </location>
</feature>
<evidence type="ECO:0000256" key="3">
    <source>
        <dbReference type="ARBA" id="ARBA00004123"/>
    </source>
</evidence>
<dbReference type="Pfam" id="PF21180">
    <property type="entry name" value="TOP6A-Spo11_Toprim"/>
    <property type="match status" value="1"/>
</dbReference>
<dbReference type="GO" id="GO:0005524">
    <property type="term" value="F:ATP binding"/>
    <property type="evidence" value="ECO:0007669"/>
    <property type="project" value="InterPro"/>
</dbReference>
<dbReference type="Gene3D" id="1.10.10.10">
    <property type="entry name" value="Winged helix-like DNA-binding domain superfamily/Winged helix DNA-binding domain"/>
    <property type="match status" value="1"/>
</dbReference>
<feature type="region of interest" description="Disordered" evidence="13">
    <location>
        <begin position="12"/>
        <end position="35"/>
    </location>
</feature>
<evidence type="ECO:0000256" key="11">
    <source>
        <dbReference type="ARBA" id="ARBA00023242"/>
    </source>
</evidence>
<dbReference type="InterPro" id="IPR013049">
    <property type="entry name" value="Spo11/TopoVI_A_N"/>
</dbReference>
<evidence type="ECO:0000256" key="1">
    <source>
        <dbReference type="ARBA" id="ARBA00000185"/>
    </source>
</evidence>
<comment type="similarity">
    <text evidence="4 12">Belongs to the TOP6A family.</text>
</comment>
<dbReference type="GO" id="GO:0003677">
    <property type="term" value="F:DNA binding"/>
    <property type="evidence" value="ECO:0007669"/>
    <property type="project" value="UniProtKB-UniRule"/>
</dbReference>
<dbReference type="PRINTS" id="PR01550">
    <property type="entry name" value="TOP6AFAMILY"/>
</dbReference>
<keyword evidence="8" id="KW-0799">Topoisomerase</keyword>
<keyword evidence="11" id="KW-0539">Nucleus</keyword>
<dbReference type="SUPFAM" id="SSF56726">
    <property type="entry name" value="DNA topoisomerase IV, alpha subunit"/>
    <property type="match status" value="1"/>
</dbReference>
<dbReference type="InterPro" id="IPR013048">
    <property type="entry name" value="Meiotic_Spo11"/>
</dbReference>
<evidence type="ECO:0000256" key="6">
    <source>
        <dbReference type="ARBA" id="ARBA00022723"/>
    </source>
</evidence>
<reference evidence="16 17" key="1">
    <citation type="journal article" date="2014" name="BMC Genomics">
        <title>Genome sequencing of four Aureobasidium pullulans varieties: biotechnological potential, stress tolerance, and description of new species.</title>
        <authorList>
            <person name="Gostin Ar C."/>
            <person name="Ohm R.A."/>
            <person name="Kogej T."/>
            <person name="Sonjak S."/>
            <person name="Turk M."/>
            <person name="Zajc J."/>
            <person name="Zalar P."/>
            <person name="Grube M."/>
            <person name="Sun H."/>
            <person name="Han J."/>
            <person name="Sharma A."/>
            <person name="Chiniquy J."/>
            <person name="Ngan C.Y."/>
            <person name="Lipzen A."/>
            <person name="Barry K."/>
            <person name="Grigoriev I.V."/>
            <person name="Gunde-Cimerman N."/>
        </authorList>
    </citation>
    <scope>NUCLEOTIDE SEQUENCE [LARGE SCALE GENOMIC DNA]</scope>
    <source>
        <strain evidence="16 17">CBS 147.97</strain>
    </source>
</reference>
<comment type="cofactor">
    <cofactor evidence="2">
        <name>Mg(2+)</name>
        <dbReference type="ChEBI" id="CHEBI:18420"/>
    </cofactor>
</comment>
<dbReference type="AlphaFoldDB" id="A0A074WTD3"/>
<keyword evidence="9 12" id="KW-0238">DNA-binding</keyword>
<accession>A0A074WTD3</accession>
<dbReference type="RefSeq" id="XP_013429095.1">
    <property type="nucleotide sequence ID" value="XM_013573641.1"/>
</dbReference>
<dbReference type="GO" id="GO:0000228">
    <property type="term" value="C:nuclear chromosome"/>
    <property type="evidence" value="ECO:0007669"/>
    <property type="project" value="TreeGrafter"/>
</dbReference>
<sequence length="397" mass="44191">MKDESDLDMLFYDGPDSSDSQEVFEPVGPQLSRPDKHHGVITQIEAVFETIADALLNERADVAISLTSPSSSIPRDTSARISKAVFSFPGKAANDAWRFSVVVRILELVHESLLDGVTLTKRHVSDLYYRDPALFGRQSTVDRYVDQIAAALSVPRSYLNVTAGVKGLMAGAVVINRRDGSKIDLANAQSGILVPSMEEVLSIDLSRVRWMLVIEKEAAYQSIISSGDWQEMMWHAVIVTGKGYPDIATRAVTRFMTTASPQNGFAEPPVFGLVDYDPDGLAILHTYKYGSKKVSEENAELVVPNIQWMGLYSQSITDEDHTHRNQGLLTLTLRDRHKARKMLEWEQHASFDEAAQWRRELQVMLMLNLKAEMQIVDSGSSGLMNMIKNAAYDVSPV</sequence>
<dbReference type="HOGENOM" id="CLU_037229_0_0_1"/>
<evidence type="ECO:0000256" key="4">
    <source>
        <dbReference type="ARBA" id="ARBA00006559"/>
    </source>
</evidence>
<protein>
    <recommendedName>
        <fullName evidence="5">DNA topoisomerase (ATP-hydrolyzing)</fullName>
        <ecNumber evidence="5">5.6.2.2</ecNumber>
    </recommendedName>
</protein>
<organism evidence="16 17">
    <name type="scientific">Aureobasidium namibiae CBS 147.97</name>
    <dbReference type="NCBI Taxonomy" id="1043004"/>
    <lineage>
        <taxon>Eukaryota</taxon>
        <taxon>Fungi</taxon>
        <taxon>Dikarya</taxon>
        <taxon>Ascomycota</taxon>
        <taxon>Pezizomycotina</taxon>
        <taxon>Dothideomycetes</taxon>
        <taxon>Dothideomycetidae</taxon>
        <taxon>Dothideales</taxon>
        <taxon>Saccotheciaceae</taxon>
        <taxon>Aureobasidium</taxon>
    </lineage>
</organism>
<evidence type="ECO:0000256" key="7">
    <source>
        <dbReference type="ARBA" id="ARBA00022842"/>
    </source>
</evidence>
<dbReference type="Proteomes" id="UP000027730">
    <property type="component" value="Unassembled WGS sequence"/>
</dbReference>
<evidence type="ECO:0000256" key="12">
    <source>
        <dbReference type="PROSITE-ProRule" id="PRU01385"/>
    </source>
</evidence>
<comment type="catalytic activity">
    <reaction evidence="1">
        <text>ATP-dependent breakage, passage and rejoining of double-stranded DNA.</text>
        <dbReference type="EC" id="5.6.2.2"/>
    </reaction>
</comment>
<dbReference type="OrthoDB" id="5377392at2759"/>
<dbReference type="GO" id="GO:0003918">
    <property type="term" value="F:DNA topoisomerase type II (double strand cut, ATP-hydrolyzing) activity"/>
    <property type="evidence" value="ECO:0007669"/>
    <property type="project" value="UniProtKB-EC"/>
</dbReference>
<dbReference type="GO" id="GO:0046872">
    <property type="term" value="F:metal ion binding"/>
    <property type="evidence" value="ECO:0007669"/>
    <property type="project" value="UniProtKB-KW"/>
</dbReference>
<dbReference type="InterPro" id="IPR034136">
    <property type="entry name" value="TOPRIM_Topo6A/Spo11"/>
</dbReference>
<dbReference type="InterPro" id="IPR036388">
    <property type="entry name" value="WH-like_DNA-bd_sf"/>
</dbReference>
<dbReference type="GO" id="GO:0042138">
    <property type="term" value="P:meiotic DNA double-strand break formation"/>
    <property type="evidence" value="ECO:0007669"/>
    <property type="project" value="InterPro"/>
</dbReference>
<gene>
    <name evidence="16" type="ORF">M436DRAFT_43139</name>
</gene>
<evidence type="ECO:0000313" key="17">
    <source>
        <dbReference type="Proteomes" id="UP000027730"/>
    </source>
</evidence>
<keyword evidence="10 16" id="KW-0413">Isomerase</keyword>
<dbReference type="FunFam" id="3.40.1360.10:FF:000018">
    <property type="entry name" value="Type II DNA topoisomerase VI subunit A"/>
    <property type="match status" value="1"/>
</dbReference>
<evidence type="ECO:0000256" key="10">
    <source>
        <dbReference type="ARBA" id="ARBA00023235"/>
    </source>
</evidence>
<evidence type="ECO:0000256" key="5">
    <source>
        <dbReference type="ARBA" id="ARBA00012895"/>
    </source>
</evidence>
<dbReference type="GO" id="GO:0000706">
    <property type="term" value="P:meiotic DNA double-strand break processing"/>
    <property type="evidence" value="ECO:0007669"/>
    <property type="project" value="TreeGrafter"/>
</dbReference>
<evidence type="ECO:0000256" key="8">
    <source>
        <dbReference type="ARBA" id="ARBA00023029"/>
    </source>
</evidence>
<evidence type="ECO:0000313" key="16">
    <source>
        <dbReference type="EMBL" id="KEQ74829.1"/>
    </source>
</evidence>
<dbReference type="GO" id="GO:0007131">
    <property type="term" value="P:reciprocal meiotic recombination"/>
    <property type="evidence" value="ECO:0007669"/>
    <property type="project" value="TreeGrafter"/>
</dbReference>